<dbReference type="eggNOG" id="COG0332">
    <property type="taxonomic scope" value="Bacteria"/>
</dbReference>
<evidence type="ECO:0000313" key="2">
    <source>
        <dbReference type="EMBL" id="SEA61889.1"/>
    </source>
</evidence>
<dbReference type="Proteomes" id="UP000187280">
    <property type="component" value="Unassembled WGS sequence"/>
</dbReference>
<dbReference type="InterPro" id="IPR016039">
    <property type="entry name" value="Thiolase-like"/>
</dbReference>
<name>A0A1H4CNJ0_9GAMM</name>
<dbReference type="Pfam" id="PF08545">
    <property type="entry name" value="ACP_syn_III"/>
    <property type="match status" value="1"/>
</dbReference>
<feature type="domain" description="Beta-ketoacyl-[acyl-carrier-protein] synthase III N-terminal" evidence="1">
    <location>
        <begin position="116"/>
        <end position="179"/>
    </location>
</feature>
<protein>
    <submittedName>
        <fullName evidence="2">3-oxoacyl-[acyl-carrier-protein] synthase-3</fullName>
    </submittedName>
</protein>
<dbReference type="GO" id="GO:0006633">
    <property type="term" value="P:fatty acid biosynthetic process"/>
    <property type="evidence" value="ECO:0007669"/>
    <property type="project" value="InterPro"/>
</dbReference>
<dbReference type="GO" id="GO:0004315">
    <property type="term" value="F:3-oxoacyl-[acyl-carrier-protein] synthase activity"/>
    <property type="evidence" value="ECO:0007669"/>
    <property type="project" value="InterPro"/>
</dbReference>
<dbReference type="RefSeq" id="WP_026743866.1">
    <property type="nucleotide sequence ID" value="NZ_FNQS01000006.1"/>
</dbReference>
<organism evidence="2 3">
    <name type="scientific">Lonsdalea quercina</name>
    <dbReference type="NCBI Taxonomy" id="71657"/>
    <lineage>
        <taxon>Bacteria</taxon>
        <taxon>Pseudomonadati</taxon>
        <taxon>Pseudomonadota</taxon>
        <taxon>Gammaproteobacteria</taxon>
        <taxon>Enterobacterales</taxon>
        <taxon>Pectobacteriaceae</taxon>
        <taxon>Lonsdalea</taxon>
    </lineage>
</organism>
<proteinExistence type="predicted"/>
<dbReference type="GeneID" id="97764921"/>
<sequence length="311" mass="34291">MLHINTLATWVPSARLSAEDIIIQTGYSPREAHTFCQLYGFRRIAALEASVSLYGVFYQLISQLMQQSSGPDVPIDALIYVHGMPKPHGEQPAWLARLKQSHPFVSDTARCYELDQQHCATLFWALARAHRLLEDKQAKRVAIIAGDTLSPLGTSRRYVPGYTLMGDAFAALLLEREGAGLRLGKPFLGQRLSFDDGLNSGREAKTAFYQAHDDMVREALAGAQAGDPDSLSLLPHNINRLSWRRFVRRYPLPREAVSLGLLPDIGHCCAVDPLLLLPAAMPAIRNGQPHVMLSIGLGAAYGSCSVYFRAQ</sequence>
<dbReference type="STRING" id="71657.SAMN02982996_02049"/>
<evidence type="ECO:0000259" key="1">
    <source>
        <dbReference type="Pfam" id="PF08545"/>
    </source>
</evidence>
<accession>A0A1H4CNJ0</accession>
<dbReference type="Gene3D" id="3.40.47.10">
    <property type="match status" value="2"/>
</dbReference>
<dbReference type="EMBL" id="FNQS01000006">
    <property type="protein sequence ID" value="SEA61889.1"/>
    <property type="molecule type" value="Genomic_DNA"/>
</dbReference>
<keyword evidence="3" id="KW-1185">Reference proteome</keyword>
<dbReference type="SUPFAM" id="SSF53901">
    <property type="entry name" value="Thiolase-like"/>
    <property type="match status" value="2"/>
</dbReference>
<gene>
    <name evidence="2" type="ORF">SAMN02982996_02049</name>
</gene>
<dbReference type="AlphaFoldDB" id="A0A1H4CNJ0"/>
<dbReference type="InterPro" id="IPR013751">
    <property type="entry name" value="ACP_syn_III_N"/>
</dbReference>
<evidence type="ECO:0000313" key="3">
    <source>
        <dbReference type="Proteomes" id="UP000187280"/>
    </source>
</evidence>
<reference evidence="2 3" key="1">
    <citation type="submission" date="2016-10" db="EMBL/GenBank/DDBJ databases">
        <authorList>
            <person name="de Groot N.N."/>
        </authorList>
    </citation>
    <scope>NUCLEOTIDE SEQUENCE [LARGE SCALE GENOMIC DNA]</scope>
    <source>
        <strain evidence="2 3">ATCC 29281</strain>
    </source>
</reference>